<dbReference type="InterPro" id="IPR005844">
    <property type="entry name" value="A-D-PHexomutase_a/b/a-I"/>
</dbReference>
<feature type="domain" description="Alpha-D-phosphohexomutase alpha/beta/alpha" evidence="10">
    <location>
        <begin position="255"/>
        <end position="362"/>
    </location>
</feature>
<evidence type="ECO:0000259" key="9">
    <source>
        <dbReference type="Pfam" id="PF02879"/>
    </source>
</evidence>
<evidence type="ECO:0000313" key="12">
    <source>
        <dbReference type="Proteomes" id="UP000229500"/>
    </source>
</evidence>
<dbReference type="Pfam" id="PF00408">
    <property type="entry name" value="PGM_PMM_IV"/>
    <property type="match status" value="1"/>
</dbReference>
<keyword evidence="4" id="KW-0479">Metal-binding</keyword>
<dbReference type="Gene3D" id="3.40.120.10">
    <property type="entry name" value="Alpha-D-Glucose-1,6-Bisphosphate, subunit A, domain 3"/>
    <property type="match status" value="3"/>
</dbReference>
<dbReference type="Pfam" id="PF02879">
    <property type="entry name" value="PGM_PMM_II"/>
    <property type="match status" value="1"/>
</dbReference>
<feature type="domain" description="Alpha-D-phosphohexomutase C-terminal" evidence="7">
    <location>
        <begin position="396"/>
        <end position="447"/>
    </location>
</feature>
<reference evidence="12" key="1">
    <citation type="submission" date="2017-09" db="EMBL/GenBank/DDBJ databases">
        <title>Depth-based differentiation of microbial function through sediment-hosted aquifers and enrichment of novel symbionts in the deep terrestrial subsurface.</title>
        <authorList>
            <person name="Probst A.J."/>
            <person name="Ladd B."/>
            <person name="Jarett J.K."/>
            <person name="Geller-Mcgrath D.E."/>
            <person name="Sieber C.M.K."/>
            <person name="Emerson J.B."/>
            <person name="Anantharaman K."/>
            <person name="Thomas B.C."/>
            <person name="Malmstrom R."/>
            <person name="Stieglmeier M."/>
            <person name="Klingl A."/>
            <person name="Woyke T."/>
            <person name="Ryan C.M."/>
            <person name="Banfield J.F."/>
        </authorList>
    </citation>
    <scope>NUCLEOTIDE SEQUENCE [LARGE SCALE GENOMIC DNA]</scope>
</reference>
<protein>
    <submittedName>
        <fullName evidence="11">Phosphomannomutase</fullName>
    </submittedName>
</protein>
<dbReference type="InterPro" id="IPR005845">
    <property type="entry name" value="A-D-PHexomutase_a/b/a-II"/>
</dbReference>
<dbReference type="PRINTS" id="PR00509">
    <property type="entry name" value="PGMPMM"/>
</dbReference>
<evidence type="ECO:0000256" key="6">
    <source>
        <dbReference type="ARBA" id="ARBA00023235"/>
    </source>
</evidence>
<evidence type="ECO:0000256" key="3">
    <source>
        <dbReference type="ARBA" id="ARBA00022553"/>
    </source>
</evidence>
<dbReference type="Gene3D" id="3.30.310.50">
    <property type="entry name" value="Alpha-D-phosphohexomutase, C-terminal domain"/>
    <property type="match status" value="1"/>
</dbReference>
<feature type="domain" description="Alpha-D-phosphohexomutase alpha/beta/alpha" evidence="8">
    <location>
        <begin position="7"/>
        <end position="137"/>
    </location>
</feature>
<dbReference type="PANTHER" id="PTHR43771:SF2">
    <property type="entry name" value="PHOSPHOMANNOMUTASE_PHOSPHOGLUCOMUTASE"/>
    <property type="match status" value="1"/>
</dbReference>
<feature type="domain" description="Alpha-D-phosphohexomutase alpha/beta/alpha" evidence="9">
    <location>
        <begin position="152"/>
        <end position="249"/>
    </location>
</feature>
<dbReference type="InterPro" id="IPR005841">
    <property type="entry name" value="Alpha-D-phosphohexomutase_SF"/>
</dbReference>
<dbReference type="AlphaFoldDB" id="A0A2M8L5D7"/>
<evidence type="ECO:0000256" key="4">
    <source>
        <dbReference type="ARBA" id="ARBA00022723"/>
    </source>
</evidence>
<comment type="cofactor">
    <cofactor evidence="1">
        <name>Mg(2+)</name>
        <dbReference type="ChEBI" id="CHEBI:18420"/>
    </cofactor>
</comment>
<dbReference type="InterPro" id="IPR016055">
    <property type="entry name" value="A-D-PHexomutase_a/b/a-I/II/III"/>
</dbReference>
<evidence type="ECO:0000256" key="2">
    <source>
        <dbReference type="ARBA" id="ARBA00010231"/>
    </source>
</evidence>
<dbReference type="EMBL" id="PFEL01000065">
    <property type="protein sequence ID" value="PJE69054.1"/>
    <property type="molecule type" value="Genomic_DNA"/>
</dbReference>
<dbReference type="GO" id="GO:0016868">
    <property type="term" value="F:intramolecular phosphotransferase activity"/>
    <property type="evidence" value="ECO:0007669"/>
    <property type="project" value="InterPro"/>
</dbReference>
<dbReference type="Pfam" id="PF02878">
    <property type="entry name" value="PGM_PMM_I"/>
    <property type="match status" value="1"/>
</dbReference>
<dbReference type="SUPFAM" id="SSF55957">
    <property type="entry name" value="Phosphoglucomutase, C-terminal domain"/>
    <property type="match status" value="1"/>
</dbReference>
<evidence type="ECO:0000256" key="1">
    <source>
        <dbReference type="ARBA" id="ARBA00001946"/>
    </source>
</evidence>
<name>A0A2M8L5D7_9BACT</name>
<evidence type="ECO:0000259" key="7">
    <source>
        <dbReference type="Pfam" id="PF00408"/>
    </source>
</evidence>
<dbReference type="GO" id="GO:0046872">
    <property type="term" value="F:metal ion binding"/>
    <property type="evidence" value="ECO:0007669"/>
    <property type="project" value="UniProtKB-KW"/>
</dbReference>
<comment type="caution">
    <text evidence="11">The sequence shown here is derived from an EMBL/GenBank/DDBJ whole genome shotgun (WGS) entry which is preliminary data.</text>
</comment>
<keyword evidence="6" id="KW-0413">Isomerase</keyword>
<evidence type="ECO:0000259" key="10">
    <source>
        <dbReference type="Pfam" id="PF02880"/>
    </source>
</evidence>
<organism evidence="11 12">
    <name type="scientific">Candidatus Shapirobacteria bacterium CG10_big_fil_rev_8_21_14_0_10_38_14</name>
    <dbReference type="NCBI Taxonomy" id="1974483"/>
    <lineage>
        <taxon>Bacteria</taxon>
        <taxon>Candidatus Shapironibacteriota</taxon>
    </lineage>
</organism>
<dbReference type="Proteomes" id="UP000229500">
    <property type="component" value="Unassembled WGS sequence"/>
</dbReference>
<dbReference type="GO" id="GO:0005975">
    <property type="term" value="P:carbohydrate metabolic process"/>
    <property type="evidence" value="ECO:0007669"/>
    <property type="project" value="InterPro"/>
</dbReference>
<keyword evidence="3" id="KW-0597">Phosphoprotein</keyword>
<comment type="similarity">
    <text evidence="2">Belongs to the phosphohexose mutase family.</text>
</comment>
<dbReference type="SUPFAM" id="SSF53738">
    <property type="entry name" value="Phosphoglucomutase, first 3 domains"/>
    <property type="match status" value="3"/>
</dbReference>
<dbReference type="InterPro" id="IPR005846">
    <property type="entry name" value="A-D-PHexomutase_a/b/a-III"/>
</dbReference>
<dbReference type="InterPro" id="IPR036900">
    <property type="entry name" value="A-D-PHexomutase_C_sf"/>
</dbReference>
<proteinExistence type="inferred from homology"/>
<accession>A0A2M8L5D7</accession>
<gene>
    <name evidence="11" type="ORF">COU96_01695</name>
</gene>
<feature type="non-terminal residue" evidence="11">
    <location>
        <position position="465"/>
    </location>
</feature>
<evidence type="ECO:0000259" key="8">
    <source>
        <dbReference type="Pfam" id="PF02878"/>
    </source>
</evidence>
<sequence length="465" mass="52268">MEINPAIFGMYDIRGIFGQDLTVENVKLLGRALGTFFLQNKINEVVVGHDNRLSGPAIKKSLFQGLNEAGINIIDLGLIMTPMTYFSWQALEANATIMITASHNPPEYNGFKVSLNKEPIHGDSYQKIKKILQSGKFLQGKGGVKKFNLWPKYLKRIAQDIKLKRKLKVVVDSGNGTTAPFVQEFFAKLGCTMIGLYVDSDGSFPNHPPYPQKVEFYSKLISTVKQKKADLGLAFDGDGDRVGIFNEKGEFISNDILAILFIREILKKNPGTKIVMNISTSLAVIDDIKKRGGKLILWKTGYPFITSKMKEVDAIFGGEISGHFFFADRYYGFDDAFYATARLLEILASTDKPLSVLFADTPKFYTTPEFRIKTPDEPNNNKFTIIKEAALEIKKDYPEAEILDFDGIRFNFKDGWGLIRASNTQPMLTGRAEAKTQAKLEKIKKIIKNKLAKNKIVLDWKHSFA</sequence>
<evidence type="ECO:0000256" key="5">
    <source>
        <dbReference type="ARBA" id="ARBA00022842"/>
    </source>
</evidence>
<dbReference type="InterPro" id="IPR005843">
    <property type="entry name" value="A-D-PHexomutase_C"/>
</dbReference>
<dbReference type="Pfam" id="PF02880">
    <property type="entry name" value="PGM_PMM_III"/>
    <property type="match status" value="1"/>
</dbReference>
<keyword evidence="5" id="KW-0460">Magnesium</keyword>
<evidence type="ECO:0000313" key="11">
    <source>
        <dbReference type="EMBL" id="PJE69054.1"/>
    </source>
</evidence>
<dbReference type="PANTHER" id="PTHR43771">
    <property type="entry name" value="PHOSPHOMANNOMUTASE"/>
    <property type="match status" value="1"/>
</dbReference>
<dbReference type="CDD" id="cd03089">
    <property type="entry name" value="PMM_PGM"/>
    <property type="match status" value="1"/>
</dbReference>